<comment type="caution">
    <text evidence="2">The sequence shown here is derived from an EMBL/GenBank/DDBJ whole genome shotgun (WGS) entry which is preliminary data.</text>
</comment>
<evidence type="ECO:0008006" key="4">
    <source>
        <dbReference type="Google" id="ProtNLM"/>
    </source>
</evidence>
<name>A0ABN7K485_9BACT</name>
<feature type="transmembrane region" description="Helical" evidence="1">
    <location>
        <begin position="216"/>
        <end position="234"/>
    </location>
</feature>
<dbReference type="InterPro" id="IPR029468">
    <property type="entry name" value="O-ag_pol_Wzy"/>
</dbReference>
<feature type="transmembrane region" description="Helical" evidence="1">
    <location>
        <begin position="439"/>
        <end position="459"/>
    </location>
</feature>
<feature type="transmembrane region" description="Helical" evidence="1">
    <location>
        <begin position="386"/>
        <end position="409"/>
    </location>
</feature>
<dbReference type="Proteomes" id="UP000789359">
    <property type="component" value="Unassembled WGS sequence"/>
</dbReference>
<accession>A0ABN7K485</accession>
<feature type="transmembrane region" description="Helical" evidence="1">
    <location>
        <begin position="109"/>
        <end position="130"/>
    </location>
</feature>
<reference evidence="2 3" key="1">
    <citation type="submission" date="2020-11" db="EMBL/GenBank/DDBJ databases">
        <authorList>
            <person name="Peeters C."/>
        </authorList>
    </citation>
    <scope>NUCLEOTIDE SEQUENCE [LARGE SCALE GENOMIC DNA]</scope>
    <source>
        <strain evidence="2 3">LMG 8286</strain>
    </source>
</reference>
<keyword evidence="3" id="KW-1185">Reference proteome</keyword>
<protein>
    <recommendedName>
        <fullName evidence="4">Oligosaccharide repeat unit polymerase</fullName>
    </recommendedName>
</protein>
<sequence>MKYLYIKKDIFTSLCLILFILIQYIGFYLVSDWFLPLLELQLFFITIYIIYHSHKNSKNWLSLDIVFIGCICIFLLARIFMHLFLPSVFDSYGESQWMEYFYFSNKTMLNINFILIFSLLFLHIGFIYGYKIYKNNSLKKIQQSLALDKTIGYCLFFIGGFCFFYKVYFYFNILNNFGYFAIYSGNHILPTFVRIFDDFFYIGFFIILANKPPKKYAYRLSLFFIFMYSSYIFTGMRAEFLIVTITTLWSLSVLYNLKINFKILLCIVFSIVILSQITLLTKYDFELDKEGIKYLTSFFYQQGVSLLVLGFMFEFKELFFVNGYEGFLNLFAPFYSKYLLFTGQVEPRSLLSLEQSWYIVEKLEYFLNPTAYLLGGGTGSSYIMELYFIGGNIIFLAFFSFFLGIFIIYIQNKLIFKKYGFFIATFLVQALIWMPRSSFAIFIIKFIFAIVIIIFLKIFKNLLKRDSYEIDTTRL</sequence>
<feature type="transmembrane region" description="Helical" evidence="1">
    <location>
        <begin position="264"/>
        <end position="283"/>
    </location>
</feature>
<keyword evidence="1" id="KW-0812">Transmembrane</keyword>
<feature type="transmembrane region" description="Helical" evidence="1">
    <location>
        <begin position="151"/>
        <end position="171"/>
    </location>
</feature>
<proteinExistence type="predicted"/>
<organism evidence="2 3">
    <name type="scientific">Campylobacter suis</name>
    <dbReference type="NCBI Taxonomy" id="2790657"/>
    <lineage>
        <taxon>Bacteria</taxon>
        <taxon>Pseudomonadati</taxon>
        <taxon>Campylobacterota</taxon>
        <taxon>Epsilonproteobacteria</taxon>
        <taxon>Campylobacterales</taxon>
        <taxon>Campylobacteraceae</taxon>
        <taxon>Campylobacter</taxon>
    </lineage>
</organism>
<feature type="transmembrane region" description="Helical" evidence="1">
    <location>
        <begin position="416"/>
        <end position="433"/>
    </location>
</feature>
<evidence type="ECO:0000313" key="2">
    <source>
        <dbReference type="EMBL" id="CAD7287297.1"/>
    </source>
</evidence>
<feature type="transmembrane region" description="Helical" evidence="1">
    <location>
        <begin position="33"/>
        <end position="51"/>
    </location>
</feature>
<feature type="transmembrane region" description="Helical" evidence="1">
    <location>
        <begin position="191"/>
        <end position="209"/>
    </location>
</feature>
<evidence type="ECO:0000313" key="3">
    <source>
        <dbReference type="Proteomes" id="UP000789359"/>
    </source>
</evidence>
<dbReference type="EMBL" id="CAJHOE010000001">
    <property type="protein sequence ID" value="CAD7287297.1"/>
    <property type="molecule type" value="Genomic_DNA"/>
</dbReference>
<evidence type="ECO:0000256" key="1">
    <source>
        <dbReference type="SAM" id="Phobius"/>
    </source>
</evidence>
<dbReference type="Pfam" id="PF14296">
    <property type="entry name" value="O-ag_pol_Wzy"/>
    <property type="match status" value="1"/>
</dbReference>
<keyword evidence="1" id="KW-1133">Transmembrane helix</keyword>
<feature type="transmembrane region" description="Helical" evidence="1">
    <location>
        <begin position="295"/>
        <end position="315"/>
    </location>
</feature>
<gene>
    <name evidence="2" type="ORF">LMG8286_00919</name>
</gene>
<feature type="transmembrane region" description="Helical" evidence="1">
    <location>
        <begin position="63"/>
        <end position="89"/>
    </location>
</feature>
<dbReference type="RefSeq" id="WP_230056662.1">
    <property type="nucleotide sequence ID" value="NZ_CAJHOE010000001.1"/>
</dbReference>
<feature type="transmembrane region" description="Helical" evidence="1">
    <location>
        <begin position="9"/>
        <end position="27"/>
    </location>
</feature>
<keyword evidence="1" id="KW-0472">Membrane</keyword>